<dbReference type="Proteomes" id="UP000621560">
    <property type="component" value="Unassembled WGS sequence"/>
</dbReference>
<keyword evidence="4" id="KW-1185">Reference proteome</keyword>
<dbReference type="PROSITE" id="PS51257">
    <property type="entry name" value="PROKAR_LIPOPROTEIN"/>
    <property type="match status" value="1"/>
</dbReference>
<proteinExistence type="predicted"/>
<name>A0A927BNM4_9BACL</name>
<dbReference type="RefSeq" id="WP_190914030.1">
    <property type="nucleotide sequence ID" value="NZ_JACXIZ010000006.1"/>
</dbReference>
<feature type="signal peptide" evidence="1">
    <location>
        <begin position="1"/>
        <end position="25"/>
    </location>
</feature>
<dbReference type="Pfam" id="PF12010">
    <property type="entry name" value="DUF3502"/>
    <property type="match status" value="1"/>
</dbReference>
<dbReference type="InterPro" id="IPR050490">
    <property type="entry name" value="Bact_solute-bd_prot1"/>
</dbReference>
<dbReference type="AlphaFoldDB" id="A0A927BNM4"/>
<evidence type="ECO:0000259" key="2">
    <source>
        <dbReference type="Pfam" id="PF12010"/>
    </source>
</evidence>
<evidence type="ECO:0000256" key="1">
    <source>
        <dbReference type="SAM" id="SignalP"/>
    </source>
</evidence>
<keyword evidence="1" id="KW-0732">Signal</keyword>
<dbReference type="PANTHER" id="PTHR43649">
    <property type="entry name" value="ARABINOSE-BINDING PROTEIN-RELATED"/>
    <property type="match status" value="1"/>
</dbReference>
<protein>
    <submittedName>
        <fullName evidence="3">ABC transporter substrate-binding protein</fullName>
    </submittedName>
</protein>
<feature type="domain" description="DUF3502" evidence="2">
    <location>
        <begin position="445"/>
        <end position="514"/>
    </location>
</feature>
<gene>
    <name evidence="3" type="ORF">IDH44_01570</name>
</gene>
<feature type="chain" id="PRO_5036696852" evidence="1">
    <location>
        <begin position="26"/>
        <end position="518"/>
    </location>
</feature>
<evidence type="ECO:0000313" key="4">
    <source>
        <dbReference type="Proteomes" id="UP000621560"/>
    </source>
</evidence>
<dbReference type="Gene3D" id="3.40.190.10">
    <property type="entry name" value="Periplasmic binding protein-like II"/>
    <property type="match status" value="3"/>
</dbReference>
<dbReference type="EMBL" id="JACXIZ010000006">
    <property type="protein sequence ID" value="MBD2843867.1"/>
    <property type="molecule type" value="Genomic_DNA"/>
</dbReference>
<accession>A0A927BNM4</accession>
<sequence>MFRKKNATLLVTVLMMLALLLAACANDNQVDSVENQMDTEGSVDYNEPNVTLKWVLMGPGEQKDSQKVWAAFNERLQAYLPNTKVEFEVIPAAEYQERWQLMAASREKVDLAWHGWVIPYADEVRRGSYMPLDDLLADHAPELMKEFPDWVWEKSKIDGQIYSVPNFQMMASTPVGLKMPEALLPYMDVENVTEMLGDRTEPLREEQIHILESYLMNLKEAGKLQEGFNPWNFEWIQSTGYSTVANLAVADQDFHVVNLYETDNMRLIYDTASKWYEEGFIRQDILTIDDARKFEGVEGGDVMWMHNYTPFSAESESLSNGFPIAVLPLTTAYTVSSSASGTNMVIPSTSEHPERAIQLLELMNTEKGKELYRMLVWGLEGEHYEVVGENKIQTLDYEGAPDSNSNYGLDKWAVGNTLHGFETQVDPEGYLDYVKEVHEKAVRAPLYGFQMNPEPVRTEIAQIAAVIGEYHEVLRSGGVRNGDQYYEEFLDKLRAAGSERLIEEAQKQIDEWRAENSL</sequence>
<reference evidence="3" key="1">
    <citation type="submission" date="2020-09" db="EMBL/GenBank/DDBJ databases">
        <title>A novel bacterium of genus Paenibacillus, isolated from South China Sea.</title>
        <authorList>
            <person name="Huang H."/>
            <person name="Mo K."/>
            <person name="Hu Y."/>
        </authorList>
    </citation>
    <scope>NUCLEOTIDE SEQUENCE</scope>
    <source>
        <strain evidence="3">IB182496</strain>
    </source>
</reference>
<dbReference type="PANTHER" id="PTHR43649:SF17">
    <property type="entry name" value="ABC TRANSPORTER SOLUTE BINDING PROTEIN-SUGAR TRANSPORT"/>
    <property type="match status" value="1"/>
</dbReference>
<comment type="caution">
    <text evidence="3">The sequence shown here is derived from an EMBL/GenBank/DDBJ whole genome shotgun (WGS) entry which is preliminary data.</text>
</comment>
<organism evidence="3 4">
    <name type="scientific">Paenibacillus sabuli</name>
    <dbReference type="NCBI Taxonomy" id="2772509"/>
    <lineage>
        <taxon>Bacteria</taxon>
        <taxon>Bacillati</taxon>
        <taxon>Bacillota</taxon>
        <taxon>Bacilli</taxon>
        <taxon>Bacillales</taxon>
        <taxon>Paenibacillaceae</taxon>
        <taxon>Paenibacillus</taxon>
    </lineage>
</organism>
<evidence type="ECO:0000313" key="3">
    <source>
        <dbReference type="EMBL" id="MBD2843867.1"/>
    </source>
</evidence>
<dbReference type="SUPFAM" id="SSF53850">
    <property type="entry name" value="Periplasmic binding protein-like II"/>
    <property type="match status" value="1"/>
</dbReference>
<dbReference type="InterPro" id="IPR022627">
    <property type="entry name" value="DUF3502"/>
</dbReference>